<accession>A0A251UQA8</accession>
<sequence>MRLKSERCQPRHSTSWCNKTDFPSSDAVNFVRNQLREQGEVQSIGDNLNGMLLLANEGFDKENGGLEGTQVNTRMLRWKNRHMNLHRNKRQKAPTKLQSSCKSCDVMCLLSLI</sequence>
<evidence type="ECO:0000313" key="1">
    <source>
        <dbReference type="EMBL" id="OTG25036.1"/>
    </source>
</evidence>
<proteinExistence type="predicted"/>
<name>A0A251UQA8_HELAN</name>
<evidence type="ECO:0000313" key="2">
    <source>
        <dbReference type="Proteomes" id="UP000215914"/>
    </source>
</evidence>
<reference evidence="2" key="1">
    <citation type="journal article" date="2017" name="Nature">
        <title>The sunflower genome provides insights into oil metabolism, flowering and Asterid evolution.</title>
        <authorList>
            <person name="Badouin H."/>
            <person name="Gouzy J."/>
            <person name="Grassa C.J."/>
            <person name="Murat F."/>
            <person name="Staton S.E."/>
            <person name="Cottret L."/>
            <person name="Lelandais-Briere C."/>
            <person name="Owens G.L."/>
            <person name="Carrere S."/>
            <person name="Mayjonade B."/>
            <person name="Legrand L."/>
            <person name="Gill N."/>
            <person name="Kane N.C."/>
            <person name="Bowers J.E."/>
            <person name="Hubner S."/>
            <person name="Bellec A."/>
            <person name="Berard A."/>
            <person name="Berges H."/>
            <person name="Blanchet N."/>
            <person name="Boniface M.C."/>
            <person name="Brunel D."/>
            <person name="Catrice O."/>
            <person name="Chaidir N."/>
            <person name="Claudel C."/>
            <person name="Donnadieu C."/>
            <person name="Faraut T."/>
            <person name="Fievet G."/>
            <person name="Helmstetter N."/>
            <person name="King M."/>
            <person name="Knapp S.J."/>
            <person name="Lai Z."/>
            <person name="Le Paslier M.C."/>
            <person name="Lippi Y."/>
            <person name="Lorenzon L."/>
            <person name="Mandel J.R."/>
            <person name="Marage G."/>
            <person name="Marchand G."/>
            <person name="Marquand E."/>
            <person name="Bret-Mestries E."/>
            <person name="Morien E."/>
            <person name="Nambeesan S."/>
            <person name="Nguyen T."/>
            <person name="Pegot-Espagnet P."/>
            <person name="Pouilly N."/>
            <person name="Raftis F."/>
            <person name="Sallet E."/>
            <person name="Schiex T."/>
            <person name="Thomas J."/>
            <person name="Vandecasteele C."/>
            <person name="Vares D."/>
            <person name="Vear F."/>
            <person name="Vautrin S."/>
            <person name="Crespi M."/>
            <person name="Mangin B."/>
            <person name="Burke J.M."/>
            <person name="Salse J."/>
            <person name="Munos S."/>
            <person name="Vincourt P."/>
            <person name="Rieseberg L.H."/>
            <person name="Langlade N.B."/>
        </authorList>
    </citation>
    <scope>NUCLEOTIDE SEQUENCE [LARGE SCALE GENOMIC DNA]</scope>
    <source>
        <strain evidence="2">cv. SF193</strain>
    </source>
</reference>
<organism evidence="1 2">
    <name type="scientific">Helianthus annuus</name>
    <name type="common">Common sunflower</name>
    <dbReference type="NCBI Taxonomy" id="4232"/>
    <lineage>
        <taxon>Eukaryota</taxon>
        <taxon>Viridiplantae</taxon>
        <taxon>Streptophyta</taxon>
        <taxon>Embryophyta</taxon>
        <taxon>Tracheophyta</taxon>
        <taxon>Spermatophyta</taxon>
        <taxon>Magnoliopsida</taxon>
        <taxon>eudicotyledons</taxon>
        <taxon>Gunneridae</taxon>
        <taxon>Pentapetalae</taxon>
        <taxon>asterids</taxon>
        <taxon>campanulids</taxon>
        <taxon>Asterales</taxon>
        <taxon>Asteraceae</taxon>
        <taxon>Asteroideae</taxon>
        <taxon>Heliantheae alliance</taxon>
        <taxon>Heliantheae</taxon>
        <taxon>Helianthus</taxon>
    </lineage>
</organism>
<protein>
    <submittedName>
        <fullName evidence="1">Uncharacterized protein</fullName>
    </submittedName>
</protein>
<dbReference type="EMBL" id="CM007894">
    <property type="protein sequence ID" value="OTG25036.1"/>
    <property type="molecule type" value="Genomic_DNA"/>
</dbReference>
<gene>
    <name evidence="1" type="ORF">HannXRQ_Chr05g0143281</name>
</gene>
<dbReference type="AlphaFoldDB" id="A0A251UQA8"/>
<dbReference type="InParanoid" id="A0A251UQA8"/>
<dbReference type="Proteomes" id="UP000215914">
    <property type="component" value="Chromosome 5"/>
</dbReference>
<keyword evidence="2" id="KW-1185">Reference proteome</keyword>